<accession>A0A0T9ZI95</accession>
<feature type="region of interest" description="Disordered" evidence="1">
    <location>
        <begin position="1"/>
        <end position="80"/>
    </location>
</feature>
<evidence type="ECO:0000313" key="3">
    <source>
        <dbReference type="Proteomes" id="UP000048948"/>
    </source>
</evidence>
<feature type="compositionally biased region" description="Basic residues" evidence="1">
    <location>
        <begin position="45"/>
        <end position="58"/>
    </location>
</feature>
<dbReference type="Proteomes" id="UP000048948">
    <property type="component" value="Unassembled WGS sequence"/>
</dbReference>
<feature type="compositionally biased region" description="Basic and acidic residues" evidence="1">
    <location>
        <begin position="1"/>
        <end position="13"/>
    </location>
</feature>
<gene>
    <name evidence="2" type="ORF">ERS027646_00785</name>
</gene>
<organism evidence="2 3">
    <name type="scientific">Mycobacterium tuberculosis</name>
    <dbReference type="NCBI Taxonomy" id="1773"/>
    <lineage>
        <taxon>Bacteria</taxon>
        <taxon>Bacillati</taxon>
        <taxon>Actinomycetota</taxon>
        <taxon>Actinomycetes</taxon>
        <taxon>Mycobacteriales</taxon>
        <taxon>Mycobacteriaceae</taxon>
        <taxon>Mycobacterium</taxon>
        <taxon>Mycobacterium tuberculosis complex</taxon>
    </lineage>
</organism>
<reference evidence="2 3" key="1">
    <citation type="submission" date="2015-03" db="EMBL/GenBank/DDBJ databases">
        <authorList>
            <consortium name="Pathogen Informatics"/>
        </authorList>
    </citation>
    <scope>NUCLEOTIDE SEQUENCE [LARGE SCALE GENOMIC DNA]</scope>
    <source>
        <strain evidence="2 3">Bir 172</strain>
    </source>
</reference>
<dbReference type="AlphaFoldDB" id="A0A0T9ZI95"/>
<protein>
    <submittedName>
        <fullName evidence="2">Uncharacterized protein</fullName>
    </submittedName>
</protein>
<sequence length="331" mass="36461">MVDDHDVAGRQLDDTGAGGCGRGEADGRPRSRIALSPTVGEQQRTHRRRAPGLRRGQHRSTSVERKTLSHKGNIGTTADGDHRREIRPARVVARQHVVERVDEAGQWILDQVFELFPSHLDARAAPGKLSEQFRGNVGGQSFLCRTALLPELAELPDRGGTGRIDVIAVPELVDDPKQQSLVDLTTGKVLVPCRGTNGLEIRRPGIRLGLHQGDVSRGATEIKQPHHTAVGQAQFRVHRGQRRDRIGNQARRHAAADEADVRPQTVTQCVYSSGLPMRGNGNGDLRGTRVRTGGQHHRIQRLDQQEVWIVHGSVGRHQRHRISNALNKAAH</sequence>
<evidence type="ECO:0000313" key="2">
    <source>
        <dbReference type="EMBL" id="CKR84293.1"/>
    </source>
</evidence>
<dbReference type="EMBL" id="CNGE01000092">
    <property type="protein sequence ID" value="CKR84293.1"/>
    <property type="molecule type" value="Genomic_DNA"/>
</dbReference>
<proteinExistence type="predicted"/>
<evidence type="ECO:0000256" key="1">
    <source>
        <dbReference type="SAM" id="MobiDB-lite"/>
    </source>
</evidence>
<name>A0A0T9ZI95_MYCTX</name>